<dbReference type="GeneID" id="4587841"/>
<reference evidence="2" key="1">
    <citation type="journal article" date="2008" name="PLoS Genet.">
        <title>Genomic islands in the pathogenic filamentous fungus Aspergillus fumigatus.</title>
        <authorList>
            <person name="Fedorova N.D."/>
            <person name="Khaldi N."/>
            <person name="Joardar V.S."/>
            <person name="Maiti R."/>
            <person name="Amedeo P."/>
            <person name="Anderson M.J."/>
            <person name="Crabtree J."/>
            <person name="Silva J.C."/>
            <person name="Badger J.H."/>
            <person name="Albarraq A."/>
            <person name="Angiuoli S."/>
            <person name="Bussey H."/>
            <person name="Bowyer P."/>
            <person name="Cotty P.J."/>
            <person name="Dyer P.S."/>
            <person name="Egan A."/>
            <person name="Galens K."/>
            <person name="Fraser-Liggett C.M."/>
            <person name="Haas B.J."/>
            <person name="Inman J.M."/>
            <person name="Kent R."/>
            <person name="Lemieux S."/>
            <person name="Malavazi I."/>
            <person name="Orvis J."/>
            <person name="Roemer T."/>
            <person name="Ronning C.M."/>
            <person name="Sundaram J.P."/>
            <person name="Sutton G."/>
            <person name="Turner G."/>
            <person name="Venter J.C."/>
            <person name="White O.R."/>
            <person name="Whitty B.R."/>
            <person name="Youngman P."/>
            <person name="Wolfe K.H."/>
            <person name="Goldman G.H."/>
            <person name="Wortman J.R."/>
            <person name="Jiang B."/>
            <person name="Denning D.W."/>
            <person name="Nierman W.C."/>
        </authorList>
    </citation>
    <scope>NUCLEOTIDE SEQUENCE [LARGE SCALE GENOMIC DNA]</scope>
    <source>
        <strain evidence="2">ATCC 1020 / DSM 3700 / CBS 544.65 / FGSC A1164 / JCM 1740 / NRRL 181 / WB 181</strain>
    </source>
</reference>
<keyword evidence="2" id="KW-1185">Reference proteome</keyword>
<organism evidence="1 2">
    <name type="scientific">Neosartorya fischeri (strain ATCC 1020 / DSM 3700 / CBS 544.65 / FGSC A1164 / JCM 1740 / NRRL 181 / WB 181)</name>
    <name type="common">Aspergillus fischerianus</name>
    <dbReference type="NCBI Taxonomy" id="331117"/>
    <lineage>
        <taxon>Eukaryota</taxon>
        <taxon>Fungi</taxon>
        <taxon>Dikarya</taxon>
        <taxon>Ascomycota</taxon>
        <taxon>Pezizomycotina</taxon>
        <taxon>Eurotiomycetes</taxon>
        <taxon>Eurotiomycetidae</taxon>
        <taxon>Eurotiales</taxon>
        <taxon>Aspergillaceae</taxon>
        <taxon>Aspergillus</taxon>
        <taxon>Aspergillus subgen. Fumigati</taxon>
    </lineage>
</organism>
<dbReference type="VEuPathDB" id="FungiDB:NFIA_093490"/>
<dbReference type="OMA" id="HPWLINI"/>
<dbReference type="AlphaFoldDB" id="A1DJ24"/>
<evidence type="ECO:0000313" key="2">
    <source>
        <dbReference type="Proteomes" id="UP000006702"/>
    </source>
</evidence>
<dbReference type="STRING" id="331117.A1DJ24"/>
<dbReference type="OrthoDB" id="4505768at2759"/>
<accession>A1DJ24</accession>
<dbReference type="EMBL" id="DS027696">
    <property type="protein sequence ID" value="EAW19381.1"/>
    <property type="molecule type" value="Genomic_DNA"/>
</dbReference>
<dbReference type="RefSeq" id="XP_001261278.1">
    <property type="nucleotide sequence ID" value="XM_001261277.1"/>
</dbReference>
<dbReference type="KEGG" id="nfi:NFIA_093490"/>
<dbReference type="Proteomes" id="UP000006702">
    <property type="component" value="Unassembled WGS sequence"/>
</dbReference>
<proteinExistence type="predicted"/>
<dbReference type="HOGENOM" id="CLU_001104_0_2_1"/>
<evidence type="ECO:0000313" key="1">
    <source>
        <dbReference type="EMBL" id="EAW19381.1"/>
    </source>
</evidence>
<protein>
    <submittedName>
        <fullName evidence="1">Uncharacterized protein</fullName>
    </submittedName>
</protein>
<name>A1DJ24_NEOFI</name>
<sequence>MPYPQGRPHAQEQEQAQITIQQGYQVVTCQRFFPSRTGSHYIWVPCPNQQPEEQPRAARTPHVQATVDAVIQAWEQAQAQAKAQQTIQASELTDANPWLRMTGWADYLQGISEKNLHDCVETPEEDPQDATEQRVQVIWATMEQVARKSQRMVQQCGQAIWVEAVRSETGQTPHQPLLAYMDKAAIQKHVHPWLINI</sequence>
<gene>
    <name evidence="1" type="ORF">NFIA_093490</name>
</gene>